<feature type="compositionally biased region" description="Basic and acidic residues" evidence="1">
    <location>
        <begin position="264"/>
        <end position="277"/>
    </location>
</feature>
<gene>
    <name evidence="4" type="ORF">RRG08_014667</name>
</gene>
<feature type="signal peptide" evidence="3">
    <location>
        <begin position="1"/>
        <end position="15"/>
    </location>
</feature>
<feature type="chain" id="PRO_5041928798" evidence="3">
    <location>
        <begin position="16"/>
        <end position="284"/>
    </location>
</feature>
<keyword evidence="3" id="KW-0732">Signal</keyword>
<keyword evidence="2" id="KW-0472">Membrane</keyword>
<keyword evidence="2" id="KW-1133">Transmembrane helix</keyword>
<feature type="transmembrane region" description="Helical" evidence="2">
    <location>
        <begin position="166"/>
        <end position="193"/>
    </location>
</feature>
<evidence type="ECO:0000313" key="5">
    <source>
        <dbReference type="Proteomes" id="UP001283361"/>
    </source>
</evidence>
<keyword evidence="5" id="KW-1185">Reference proteome</keyword>
<dbReference type="EMBL" id="JAWDGP010006162">
    <property type="protein sequence ID" value="KAK3746193.1"/>
    <property type="molecule type" value="Genomic_DNA"/>
</dbReference>
<evidence type="ECO:0000256" key="1">
    <source>
        <dbReference type="SAM" id="MobiDB-lite"/>
    </source>
</evidence>
<evidence type="ECO:0000256" key="2">
    <source>
        <dbReference type="SAM" id="Phobius"/>
    </source>
</evidence>
<name>A0AAE1CZK2_9GAST</name>
<evidence type="ECO:0000313" key="4">
    <source>
        <dbReference type="EMBL" id="KAK3746193.1"/>
    </source>
</evidence>
<keyword evidence="2" id="KW-0812">Transmembrane</keyword>
<comment type="caution">
    <text evidence="4">The sequence shown here is derived from an EMBL/GenBank/DDBJ whole genome shotgun (WGS) entry which is preliminary data.</text>
</comment>
<organism evidence="4 5">
    <name type="scientific">Elysia crispata</name>
    <name type="common">lettuce slug</name>
    <dbReference type="NCBI Taxonomy" id="231223"/>
    <lineage>
        <taxon>Eukaryota</taxon>
        <taxon>Metazoa</taxon>
        <taxon>Spiralia</taxon>
        <taxon>Lophotrochozoa</taxon>
        <taxon>Mollusca</taxon>
        <taxon>Gastropoda</taxon>
        <taxon>Heterobranchia</taxon>
        <taxon>Euthyneura</taxon>
        <taxon>Panpulmonata</taxon>
        <taxon>Sacoglossa</taxon>
        <taxon>Placobranchoidea</taxon>
        <taxon>Plakobranchidae</taxon>
        <taxon>Elysia</taxon>
    </lineage>
</organism>
<dbReference type="AlphaFoldDB" id="A0AAE1CZK2"/>
<proteinExistence type="predicted"/>
<feature type="compositionally biased region" description="Low complexity" evidence="1">
    <location>
        <begin position="235"/>
        <end position="261"/>
    </location>
</feature>
<feature type="region of interest" description="Disordered" evidence="1">
    <location>
        <begin position="232"/>
        <end position="284"/>
    </location>
</feature>
<sequence>MTYVLSITCVVFAVAQSISLRSSSLDDRTCESLYLLAGVDEIVVTVQMRSSEAPDESYTVDNDTAYFRRMSGDGTHRVLCRPELKKCDLGPAQLKNKSCACVAIKNITYTLAFKLKSSIDLNGSVIDFVWHSNSLDYIRSDDVFKVPPIVTKCRKAALIYISPHTWYLILLGLGTAINLFLTLVGCAAMCYFWKADKGGVRSRCEHLCGKCPCAPLCQKMRERCTCVPFCKSSGDDSGSSSEGGSDESGSSHEGSPGGAESTESEEKKTATGTEKPESLTATSP</sequence>
<evidence type="ECO:0000256" key="3">
    <source>
        <dbReference type="SAM" id="SignalP"/>
    </source>
</evidence>
<dbReference type="Proteomes" id="UP001283361">
    <property type="component" value="Unassembled WGS sequence"/>
</dbReference>
<accession>A0AAE1CZK2</accession>
<reference evidence="4" key="1">
    <citation type="journal article" date="2023" name="G3 (Bethesda)">
        <title>A reference genome for the long-term kleptoplast-retaining sea slug Elysia crispata morphotype clarki.</title>
        <authorList>
            <person name="Eastman K.E."/>
            <person name="Pendleton A.L."/>
            <person name="Shaikh M.A."/>
            <person name="Suttiyut T."/>
            <person name="Ogas R."/>
            <person name="Tomko P."/>
            <person name="Gavelis G."/>
            <person name="Widhalm J.R."/>
            <person name="Wisecaver J.H."/>
        </authorList>
    </citation>
    <scope>NUCLEOTIDE SEQUENCE</scope>
    <source>
        <strain evidence="4">ECLA1</strain>
    </source>
</reference>
<protein>
    <submittedName>
        <fullName evidence="4">Uncharacterized protein</fullName>
    </submittedName>
</protein>